<organism evidence="1 2">
    <name type="scientific">candidate division TA06 bacterium ADurb.Bin417</name>
    <dbReference type="NCBI Taxonomy" id="1852828"/>
    <lineage>
        <taxon>Bacteria</taxon>
        <taxon>Bacteria division TA06</taxon>
    </lineage>
</organism>
<dbReference type="AlphaFoldDB" id="A0A1V5MEX3"/>
<gene>
    <name evidence="1" type="ORF">BWY73_01007</name>
</gene>
<evidence type="ECO:0000313" key="2">
    <source>
        <dbReference type="Proteomes" id="UP000485484"/>
    </source>
</evidence>
<accession>A0A1V5MEX3</accession>
<dbReference type="Proteomes" id="UP000485484">
    <property type="component" value="Unassembled WGS sequence"/>
</dbReference>
<comment type="caution">
    <text evidence="1">The sequence shown here is derived from an EMBL/GenBank/DDBJ whole genome shotgun (WGS) entry which is preliminary data.</text>
</comment>
<reference evidence="1 2" key="1">
    <citation type="submission" date="2017-02" db="EMBL/GenBank/DDBJ databases">
        <title>Delving into the versatile metabolic prowess of the omnipresent phylum Bacteroidetes.</title>
        <authorList>
            <person name="Nobu M.K."/>
            <person name="Mei R."/>
            <person name="Narihiro T."/>
            <person name="Kuroda K."/>
            <person name="Liu W.-T."/>
        </authorList>
    </citation>
    <scope>NUCLEOTIDE SEQUENCE [LARGE SCALE GENOMIC DNA]</scope>
    <source>
        <strain evidence="1">ADurb.Bin417</strain>
    </source>
</reference>
<proteinExistence type="predicted"/>
<evidence type="ECO:0000313" key="1">
    <source>
        <dbReference type="EMBL" id="OPZ91797.1"/>
    </source>
</evidence>
<name>A0A1V5MEX3_UNCT6</name>
<sequence length="98" mass="10612">MSTLSASSSYSEIRAAFDDNASYEEDGSVAKAKAFITACRMLLRRTPKRAAVGGGGHELELDPAIIKEMMADAQEWVAANDVVPGGRTTWATLEDFRE</sequence>
<dbReference type="EMBL" id="MWAK01000150">
    <property type="protein sequence ID" value="OPZ91797.1"/>
    <property type="molecule type" value="Genomic_DNA"/>
</dbReference>
<protein>
    <submittedName>
        <fullName evidence="1">Uncharacterized protein</fullName>
    </submittedName>
</protein>